<feature type="transmembrane region" description="Helical" evidence="8">
    <location>
        <begin position="83"/>
        <end position="105"/>
    </location>
</feature>
<evidence type="ECO:0000256" key="3">
    <source>
        <dbReference type="ARBA" id="ARBA00022448"/>
    </source>
</evidence>
<keyword evidence="10" id="KW-1185">Reference proteome</keyword>
<accession>A0A7X2XV72</accession>
<evidence type="ECO:0000256" key="8">
    <source>
        <dbReference type="SAM" id="Phobius"/>
    </source>
</evidence>
<evidence type="ECO:0000256" key="2">
    <source>
        <dbReference type="ARBA" id="ARBA00010735"/>
    </source>
</evidence>
<organism evidence="9 10">
    <name type="scientific">Secundilactobacillus folii</name>
    <dbReference type="NCBI Taxonomy" id="2678357"/>
    <lineage>
        <taxon>Bacteria</taxon>
        <taxon>Bacillati</taxon>
        <taxon>Bacillota</taxon>
        <taxon>Bacilli</taxon>
        <taxon>Lactobacillales</taxon>
        <taxon>Lactobacillaceae</taxon>
        <taxon>Secundilactobacillus</taxon>
    </lineage>
</organism>
<evidence type="ECO:0000313" key="10">
    <source>
        <dbReference type="Proteomes" id="UP000466388"/>
    </source>
</evidence>
<keyword evidence="7 8" id="KW-0472">Membrane</keyword>
<keyword evidence="6 8" id="KW-1133">Transmembrane helix</keyword>
<dbReference type="PANTHER" id="PTHR34979">
    <property type="entry name" value="INNER MEMBRANE PROTEIN YGAZ"/>
    <property type="match status" value="1"/>
</dbReference>
<protein>
    <submittedName>
        <fullName evidence="9">Branched-chain amino acid ABC transporter permease</fullName>
    </submittedName>
</protein>
<dbReference type="EMBL" id="WNJO01000006">
    <property type="protein sequence ID" value="MTV82233.1"/>
    <property type="molecule type" value="Genomic_DNA"/>
</dbReference>
<feature type="transmembrane region" description="Helical" evidence="8">
    <location>
        <begin position="204"/>
        <end position="222"/>
    </location>
</feature>
<comment type="caution">
    <text evidence="9">The sequence shown here is derived from an EMBL/GenBank/DDBJ whole genome shotgun (WGS) entry which is preliminary data.</text>
</comment>
<evidence type="ECO:0000256" key="6">
    <source>
        <dbReference type="ARBA" id="ARBA00022989"/>
    </source>
</evidence>
<gene>
    <name evidence="9" type="ORF">GM612_06150</name>
</gene>
<keyword evidence="4" id="KW-1003">Cell membrane</keyword>
<evidence type="ECO:0000313" key="9">
    <source>
        <dbReference type="EMBL" id="MTV82233.1"/>
    </source>
</evidence>
<keyword evidence="3" id="KW-0813">Transport</keyword>
<sequence length="279" mass="31256">MRNLVLHAIYLEALFLTKQVPNPNEPKWRTTLNVSMPLNLSYIPIGLACGVLLHAAGFNTLLTGLVSIFIFSGGAQFMIASMLTINAPLVSIVLMLFFLELRYALLGSSLSRYLTKTSERFKLIFAVSMNDENYAVNYLKFATDKKWTPREALMVEHYSLLFWTVSNLVGSLIGSALKIDLTVVHFALTALFLYMIIMQVKNRLTILISVVAALLAVFFLVLTKSTLGLVIATLISSFIGFALEHYLKTKRPSSRLLYKIRSRSSKDEDEDVVEESGEN</sequence>
<comment type="subcellular location">
    <subcellularLocation>
        <location evidence="1">Cell membrane</location>
        <topology evidence="1">Multi-pass membrane protein</topology>
    </subcellularLocation>
</comment>
<dbReference type="GO" id="GO:1903785">
    <property type="term" value="P:L-valine transmembrane transport"/>
    <property type="evidence" value="ECO:0007669"/>
    <property type="project" value="TreeGrafter"/>
</dbReference>
<feature type="transmembrane region" description="Helical" evidence="8">
    <location>
        <begin position="168"/>
        <end position="197"/>
    </location>
</feature>
<dbReference type="Pfam" id="PF03591">
    <property type="entry name" value="AzlC"/>
    <property type="match status" value="1"/>
</dbReference>
<reference evidence="9 10" key="1">
    <citation type="submission" date="2019-11" db="EMBL/GenBank/DDBJ databases">
        <title>Lactobacillus sp. nov. CRM56-3, isolated from fermented tea leaves.</title>
        <authorList>
            <person name="Phuengjayaem S."/>
            <person name="Tanasupawat S."/>
        </authorList>
    </citation>
    <scope>NUCLEOTIDE SEQUENCE [LARGE SCALE GENOMIC DNA]</scope>
    <source>
        <strain evidence="9 10">CRM56-3</strain>
    </source>
</reference>
<dbReference type="GO" id="GO:0005886">
    <property type="term" value="C:plasma membrane"/>
    <property type="evidence" value="ECO:0007669"/>
    <property type="project" value="UniProtKB-SubCell"/>
</dbReference>
<evidence type="ECO:0000256" key="4">
    <source>
        <dbReference type="ARBA" id="ARBA00022475"/>
    </source>
</evidence>
<proteinExistence type="inferred from homology"/>
<dbReference type="InterPro" id="IPR011606">
    <property type="entry name" value="Brnchd-chn_aa_trnsp_permease"/>
</dbReference>
<evidence type="ECO:0000256" key="1">
    <source>
        <dbReference type="ARBA" id="ARBA00004651"/>
    </source>
</evidence>
<feature type="transmembrane region" description="Helical" evidence="8">
    <location>
        <begin position="228"/>
        <end position="247"/>
    </location>
</feature>
<dbReference type="PANTHER" id="PTHR34979:SF1">
    <property type="entry name" value="INNER MEMBRANE PROTEIN YGAZ"/>
    <property type="match status" value="1"/>
</dbReference>
<dbReference type="AlphaFoldDB" id="A0A7X2XV72"/>
<feature type="transmembrane region" description="Helical" evidence="8">
    <location>
        <begin position="43"/>
        <end position="71"/>
    </location>
</feature>
<name>A0A7X2XV72_9LACO</name>
<keyword evidence="5 8" id="KW-0812">Transmembrane</keyword>
<evidence type="ECO:0000256" key="7">
    <source>
        <dbReference type="ARBA" id="ARBA00023136"/>
    </source>
</evidence>
<dbReference type="Proteomes" id="UP000466388">
    <property type="component" value="Unassembled WGS sequence"/>
</dbReference>
<comment type="similarity">
    <text evidence="2">Belongs to the AzlC family.</text>
</comment>
<evidence type="ECO:0000256" key="5">
    <source>
        <dbReference type="ARBA" id="ARBA00022692"/>
    </source>
</evidence>